<dbReference type="Pfam" id="PF13411">
    <property type="entry name" value="MerR_1"/>
    <property type="match status" value="1"/>
</dbReference>
<protein>
    <submittedName>
        <fullName evidence="3">MerR family DNA-binding transcriptional regulator</fullName>
    </submittedName>
</protein>
<feature type="domain" description="HTH merR-type" evidence="2">
    <location>
        <begin position="18"/>
        <end position="85"/>
    </location>
</feature>
<gene>
    <name evidence="3" type="ORF">GCM10023150_11190</name>
</gene>
<organism evidence="3 4">
    <name type="scientific">Kangiella taiwanensis</name>
    <dbReference type="NCBI Taxonomy" id="1079179"/>
    <lineage>
        <taxon>Bacteria</taxon>
        <taxon>Pseudomonadati</taxon>
        <taxon>Pseudomonadota</taxon>
        <taxon>Gammaproteobacteria</taxon>
        <taxon>Kangiellales</taxon>
        <taxon>Kangiellaceae</taxon>
        <taxon>Kangiella</taxon>
    </lineage>
</organism>
<comment type="caution">
    <text evidence="3">The sequence shown here is derived from an EMBL/GenBank/DDBJ whole genome shotgun (WGS) entry which is preliminary data.</text>
</comment>
<dbReference type="InterPro" id="IPR047057">
    <property type="entry name" value="MerR_fam"/>
</dbReference>
<keyword evidence="4" id="KW-1185">Reference proteome</keyword>
<dbReference type="Gene3D" id="1.10.1660.10">
    <property type="match status" value="1"/>
</dbReference>
<sequence length="137" mass="16302">MLRVITKELTPMSDEKTEYTISDLAKEFEITSRSIRHYEDEKLITPTRRGVHRIYSARDRVRLQLILRGKRLGFSLAEIKEIIDLYGVEGEQRQTERLLELINVRRESLKQQLKDIKYLLNEFDVLEEKLTSEHQAK</sequence>
<dbReference type="GO" id="GO:0003677">
    <property type="term" value="F:DNA binding"/>
    <property type="evidence" value="ECO:0007669"/>
    <property type="project" value="UniProtKB-KW"/>
</dbReference>
<dbReference type="InterPro" id="IPR009061">
    <property type="entry name" value="DNA-bd_dom_put_sf"/>
</dbReference>
<accession>A0ABP8HZG7</accession>
<dbReference type="PROSITE" id="PS50937">
    <property type="entry name" value="HTH_MERR_2"/>
    <property type="match status" value="1"/>
</dbReference>
<evidence type="ECO:0000313" key="4">
    <source>
        <dbReference type="Proteomes" id="UP001501294"/>
    </source>
</evidence>
<dbReference type="CDD" id="cd04776">
    <property type="entry name" value="HTH_GnyR"/>
    <property type="match status" value="1"/>
</dbReference>
<evidence type="ECO:0000256" key="1">
    <source>
        <dbReference type="ARBA" id="ARBA00023125"/>
    </source>
</evidence>
<dbReference type="SMART" id="SM00422">
    <property type="entry name" value="HTH_MERR"/>
    <property type="match status" value="1"/>
</dbReference>
<dbReference type="PANTHER" id="PTHR30204">
    <property type="entry name" value="REDOX-CYCLING DRUG-SENSING TRANSCRIPTIONAL ACTIVATOR SOXR"/>
    <property type="match status" value="1"/>
</dbReference>
<dbReference type="Proteomes" id="UP001501294">
    <property type="component" value="Unassembled WGS sequence"/>
</dbReference>
<reference evidence="4" key="1">
    <citation type="journal article" date="2019" name="Int. J. Syst. Evol. Microbiol.">
        <title>The Global Catalogue of Microorganisms (GCM) 10K type strain sequencing project: providing services to taxonomists for standard genome sequencing and annotation.</title>
        <authorList>
            <consortium name="The Broad Institute Genomics Platform"/>
            <consortium name="The Broad Institute Genome Sequencing Center for Infectious Disease"/>
            <person name="Wu L."/>
            <person name="Ma J."/>
        </authorList>
    </citation>
    <scope>NUCLEOTIDE SEQUENCE [LARGE SCALE GENOMIC DNA]</scope>
    <source>
        <strain evidence="4">JCM 17727</strain>
    </source>
</reference>
<evidence type="ECO:0000259" key="2">
    <source>
        <dbReference type="PROSITE" id="PS50937"/>
    </source>
</evidence>
<proteinExistence type="predicted"/>
<dbReference type="InterPro" id="IPR000551">
    <property type="entry name" value="MerR-type_HTH_dom"/>
</dbReference>
<dbReference type="PANTHER" id="PTHR30204:SF58">
    <property type="entry name" value="HTH-TYPE TRANSCRIPTIONAL REGULATOR YFMP"/>
    <property type="match status" value="1"/>
</dbReference>
<name>A0ABP8HZG7_9GAMM</name>
<dbReference type="EMBL" id="BAABFU010000002">
    <property type="protein sequence ID" value="GAA4348138.1"/>
    <property type="molecule type" value="Genomic_DNA"/>
</dbReference>
<evidence type="ECO:0000313" key="3">
    <source>
        <dbReference type="EMBL" id="GAA4348138.1"/>
    </source>
</evidence>
<keyword evidence="1 3" id="KW-0238">DNA-binding</keyword>
<dbReference type="SUPFAM" id="SSF46955">
    <property type="entry name" value="Putative DNA-binding domain"/>
    <property type="match status" value="1"/>
</dbReference>